<reference evidence="1" key="2">
    <citation type="submission" date="2020-01" db="EMBL/GenBank/DDBJ databases">
        <authorList>
            <person name="Hornung B."/>
        </authorList>
    </citation>
    <scope>NUCLEOTIDE SEQUENCE</scope>
    <source>
        <strain evidence="1">PacBioINE</strain>
    </source>
</reference>
<dbReference type="EMBL" id="LR746496">
    <property type="protein sequence ID" value="CAA7601323.1"/>
    <property type="molecule type" value="Genomic_DNA"/>
</dbReference>
<evidence type="ECO:0000313" key="3">
    <source>
        <dbReference type="Proteomes" id="UP001071230"/>
    </source>
</evidence>
<evidence type="ECO:0008006" key="4">
    <source>
        <dbReference type="Google" id="ProtNLM"/>
    </source>
</evidence>
<dbReference type="EMBL" id="CDGJ01000057">
    <property type="protein sequence ID" value="CEJ07472.1"/>
    <property type="molecule type" value="Genomic_DNA"/>
</dbReference>
<organism evidence="1">
    <name type="scientific">Acididesulfobacillus acetoxydans</name>
    <dbReference type="NCBI Taxonomy" id="1561005"/>
    <lineage>
        <taxon>Bacteria</taxon>
        <taxon>Bacillati</taxon>
        <taxon>Bacillota</taxon>
        <taxon>Clostridia</taxon>
        <taxon>Eubacteriales</taxon>
        <taxon>Peptococcaceae</taxon>
        <taxon>Acididesulfobacillus</taxon>
    </lineage>
</organism>
<sequence>MTNVYFKGMDGDEEYRRIKAKVERLEPLAEVDLLKLIFLPLMKSQQTEAEMAVQAAELAKASQSKYMNFAIAAIVAITDRFLPEEYKKRLLEVLRMTQIEQWLREEGREEGLKEGLKEGEMKGKLETARKALLKGISPQDAADITGLPLEKIIEIKRELAKASC</sequence>
<proteinExistence type="predicted"/>
<dbReference type="KEGG" id="aacx:DEACI_1989"/>
<evidence type="ECO:0000313" key="1">
    <source>
        <dbReference type="EMBL" id="CAA7601323.1"/>
    </source>
</evidence>
<name>A0A8S0VWX0_9FIRM</name>
<evidence type="ECO:0000313" key="2">
    <source>
        <dbReference type="EMBL" id="CEJ07472.1"/>
    </source>
</evidence>
<gene>
    <name evidence="2" type="ORF">DEACI_1938</name>
    <name evidence="1" type="ORF">DEACI_1989</name>
</gene>
<keyword evidence="3" id="KW-1185">Reference proteome</keyword>
<accession>A0A8S0VWX0</accession>
<dbReference type="AlphaFoldDB" id="A0A8S0VWX0"/>
<reference evidence="2" key="1">
    <citation type="submission" date="2014-11" db="EMBL/GenBank/DDBJ databases">
        <authorList>
            <person name="Hornung B.V."/>
        </authorList>
    </citation>
    <scope>NUCLEOTIDE SEQUENCE</scope>
    <source>
        <strain evidence="2">INE</strain>
    </source>
</reference>
<protein>
    <recommendedName>
        <fullName evidence="4">Rpn family recombination-promoting nuclease/putative transposase</fullName>
    </recommendedName>
</protein>
<dbReference type="Proteomes" id="UP000836597">
    <property type="component" value="Chromosome"/>
</dbReference>
<dbReference type="Proteomes" id="UP001071230">
    <property type="component" value="Unassembled WGS sequence"/>
</dbReference>